<proteinExistence type="inferred from homology"/>
<protein>
    <recommendedName>
        <fullName evidence="7">Gamma-glutamyl phosphate reductase</fullName>
        <shortName evidence="7">GPR</shortName>
        <ecNumber evidence="7">1.2.1.41</ecNumber>
    </recommendedName>
    <alternativeName>
        <fullName evidence="7">Glutamate-5-semialdehyde dehydrogenase</fullName>
    </alternativeName>
    <alternativeName>
        <fullName evidence="7">Glutamyl-gamma-semialdehyde dehydrogenase</fullName>
        <shortName evidence="7">GSA dehydrogenase</shortName>
    </alternativeName>
</protein>
<evidence type="ECO:0000313" key="9">
    <source>
        <dbReference type="EMBL" id="PRY17198.1"/>
    </source>
</evidence>
<dbReference type="InterPro" id="IPR015590">
    <property type="entry name" value="Aldehyde_DH_dom"/>
</dbReference>
<comment type="function">
    <text evidence="7">Catalyzes the NADPH-dependent reduction of L-glutamate 5-phosphate into L-glutamate 5-semialdehyde and phosphate. The product spontaneously undergoes cyclization to form 1-pyrroline-5-carboxylate.</text>
</comment>
<dbReference type="InterPro" id="IPR016162">
    <property type="entry name" value="Ald_DH_N"/>
</dbReference>
<keyword evidence="7" id="KW-0963">Cytoplasm</keyword>
<comment type="subcellular location">
    <subcellularLocation>
        <location evidence="7">Cytoplasm</location>
    </subcellularLocation>
</comment>
<comment type="catalytic activity">
    <reaction evidence="6 7">
        <text>L-glutamate 5-semialdehyde + phosphate + NADP(+) = L-glutamyl 5-phosphate + NADPH + H(+)</text>
        <dbReference type="Rhea" id="RHEA:19541"/>
        <dbReference type="ChEBI" id="CHEBI:15378"/>
        <dbReference type="ChEBI" id="CHEBI:43474"/>
        <dbReference type="ChEBI" id="CHEBI:57783"/>
        <dbReference type="ChEBI" id="CHEBI:58066"/>
        <dbReference type="ChEBI" id="CHEBI:58274"/>
        <dbReference type="ChEBI" id="CHEBI:58349"/>
        <dbReference type="EC" id="1.2.1.41"/>
    </reaction>
</comment>
<evidence type="ECO:0000313" key="10">
    <source>
        <dbReference type="Proteomes" id="UP000238083"/>
    </source>
</evidence>
<accession>A0A2T0R7Q9</accession>
<dbReference type="InterPro" id="IPR016161">
    <property type="entry name" value="Ald_DH/histidinol_DH"/>
</dbReference>
<keyword evidence="4 7" id="KW-0521">NADP</keyword>
<dbReference type="InterPro" id="IPR012134">
    <property type="entry name" value="Glu-5-SA_DH"/>
</dbReference>
<keyword evidence="3 7" id="KW-0641">Proline biosynthesis</keyword>
<dbReference type="UniPathway" id="UPA00098">
    <property type="reaction ID" value="UER00360"/>
</dbReference>
<dbReference type="PANTHER" id="PTHR11063:SF8">
    <property type="entry name" value="DELTA-1-PYRROLINE-5-CARBOXYLATE SYNTHASE"/>
    <property type="match status" value="1"/>
</dbReference>
<dbReference type="PANTHER" id="PTHR11063">
    <property type="entry name" value="GLUTAMATE SEMIALDEHYDE DEHYDROGENASE"/>
    <property type="match status" value="1"/>
</dbReference>
<evidence type="ECO:0000256" key="2">
    <source>
        <dbReference type="ARBA" id="ARBA00022605"/>
    </source>
</evidence>
<gene>
    <name evidence="7" type="primary">proA</name>
    <name evidence="9" type="ORF">CLV37_102156</name>
</gene>
<name>A0A2T0R7Q9_9ACTN</name>
<feature type="domain" description="Aldehyde dehydrogenase" evidence="8">
    <location>
        <begin position="37"/>
        <end position="318"/>
    </location>
</feature>
<keyword evidence="2 7" id="KW-0028">Amino-acid biosynthesis</keyword>
<evidence type="ECO:0000256" key="3">
    <source>
        <dbReference type="ARBA" id="ARBA00022650"/>
    </source>
</evidence>
<comment type="similarity">
    <text evidence="7">Belongs to the gamma-glutamyl phosphate reductase family.</text>
</comment>
<dbReference type="CDD" id="cd07079">
    <property type="entry name" value="ALDH_F18-19_ProA-GPR"/>
    <property type="match status" value="1"/>
</dbReference>
<evidence type="ECO:0000256" key="5">
    <source>
        <dbReference type="ARBA" id="ARBA00023002"/>
    </source>
</evidence>
<dbReference type="GO" id="GO:0050661">
    <property type="term" value="F:NADP binding"/>
    <property type="evidence" value="ECO:0007669"/>
    <property type="project" value="InterPro"/>
</dbReference>
<comment type="pathway">
    <text evidence="1 7">Amino-acid biosynthesis; L-proline biosynthesis; L-glutamate 5-semialdehyde from L-glutamate: step 2/2.</text>
</comment>
<sequence length="455" mass="47050">MPERTPSKSFNDPGCGAYADRMTLAVDPSVAPAVSVQDAVLATCRAAKVASRPLRVATRATKDAALQAIADALEAATDRIVAANEQDLARGRAQGTDEHLLDRLALSPERIAAIAGAVREVAALPDPVGEVVRGSTLPNGLRLRQLRVPMGVLGVVYEARPNVTVDVAVLALKSGNAVVLRGGSAAMSSNTVLVEVVRGALESAGLPADAVTSIDEHGRDGVGVLLTARGLVDLLVPRGGADLIQRVVREATVPVIETGVGNCHVYVDASANLARAVDVVLNAKTSRPSVCNAAETVLVHSALAADFLPTLLSALHAAGVVLHADERSLAAARVADVPAQAVTDEDWAAEFHGLEIAVGVVDSVEEAVEHIGRWTSAHTEAVLATDIRVTDYFCAAVDSAVVAVNASTRFTDGGEFGLGAEVGISTQKLHARGPMGLAELTTTTWQVLGDGHVRV</sequence>
<dbReference type="InterPro" id="IPR016163">
    <property type="entry name" value="Ald_DH_C"/>
</dbReference>
<dbReference type="NCBIfam" id="NF001221">
    <property type="entry name" value="PRK00197.1"/>
    <property type="match status" value="1"/>
</dbReference>
<dbReference type="GO" id="GO:0055129">
    <property type="term" value="P:L-proline biosynthetic process"/>
    <property type="evidence" value="ECO:0007669"/>
    <property type="project" value="UniProtKB-UniRule"/>
</dbReference>
<evidence type="ECO:0000256" key="1">
    <source>
        <dbReference type="ARBA" id="ARBA00004985"/>
    </source>
</evidence>
<dbReference type="Proteomes" id="UP000238083">
    <property type="component" value="Unassembled WGS sequence"/>
</dbReference>
<evidence type="ECO:0000256" key="6">
    <source>
        <dbReference type="ARBA" id="ARBA00049024"/>
    </source>
</evidence>
<keyword evidence="5 7" id="KW-0560">Oxidoreductase</keyword>
<dbReference type="Gene3D" id="3.40.605.10">
    <property type="entry name" value="Aldehyde Dehydrogenase, Chain A, domain 1"/>
    <property type="match status" value="1"/>
</dbReference>
<evidence type="ECO:0000256" key="7">
    <source>
        <dbReference type="HAMAP-Rule" id="MF_00412"/>
    </source>
</evidence>
<dbReference type="PIRSF" id="PIRSF000151">
    <property type="entry name" value="GPR"/>
    <property type="match status" value="1"/>
</dbReference>
<dbReference type="InterPro" id="IPR000965">
    <property type="entry name" value="GPR_dom"/>
</dbReference>
<keyword evidence="10" id="KW-1185">Reference proteome</keyword>
<dbReference type="SUPFAM" id="SSF53720">
    <property type="entry name" value="ALDH-like"/>
    <property type="match status" value="1"/>
</dbReference>
<comment type="caution">
    <text evidence="9">The sequence shown here is derived from an EMBL/GenBank/DDBJ whole genome shotgun (WGS) entry which is preliminary data.</text>
</comment>
<dbReference type="GO" id="GO:0004350">
    <property type="term" value="F:glutamate-5-semialdehyde dehydrogenase activity"/>
    <property type="evidence" value="ECO:0007669"/>
    <property type="project" value="UniProtKB-UniRule"/>
</dbReference>
<dbReference type="NCBIfam" id="TIGR00407">
    <property type="entry name" value="proA"/>
    <property type="match status" value="1"/>
</dbReference>
<dbReference type="Pfam" id="PF00171">
    <property type="entry name" value="Aldedh"/>
    <property type="match status" value="1"/>
</dbReference>
<reference evidence="9 10" key="1">
    <citation type="submission" date="2018-03" db="EMBL/GenBank/DDBJ databases">
        <title>Genomic Encyclopedia of Archaeal and Bacterial Type Strains, Phase II (KMG-II): from individual species to whole genera.</title>
        <authorList>
            <person name="Goeker M."/>
        </authorList>
    </citation>
    <scope>NUCLEOTIDE SEQUENCE [LARGE SCALE GENOMIC DNA]</scope>
    <source>
        <strain evidence="9 10">DSM 19711</strain>
    </source>
</reference>
<dbReference type="HAMAP" id="MF_00412">
    <property type="entry name" value="ProA"/>
    <property type="match status" value="1"/>
</dbReference>
<evidence type="ECO:0000259" key="8">
    <source>
        <dbReference type="Pfam" id="PF00171"/>
    </source>
</evidence>
<dbReference type="GO" id="GO:0005737">
    <property type="term" value="C:cytoplasm"/>
    <property type="evidence" value="ECO:0007669"/>
    <property type="project" value="UniProtKB-SubCell"/>
</dbReference>
<dbReference type="Gene3D" id="3.40.309.10">
    <property type="entry name" value="Aldehyde Dehydrogenase, Chain A, domain 2"/>
    <property type="match status" value="1"/>
</dbReference>
<dbReference type="EMBL" id="PVZF01000002">
    <property type="protein sequence ID" value="PRY17198.1"/>
    <property type="molecule type" value="Genomic_DNA"/>
</dbReference>
<evidence type="ECO:0000256" key="4">
    <source>
        <dbReference type="ARBA" id="ARBA00022857"/>
    </source>
</evidence>
<organism evidence="9 10">
    <name type="scientific">Kineococcus rhizosphaerae</name>
    <dbReference type="NCBI Taxonomy" id="559628"/>
    <lineage>
        <taxon>Bacteria</taxon>
        <taxon>Bacillati</taxon>
        <taxon>Actinomycetota</taxon>
        <taxon>Actinomycetes</taxon>
        <taxon>Kineosporiales</taxon>
        <taxon>Kineosporiaceae</taxon>
        <taxon>Kineococcus</taxon>
    </lineage>
</organism>
<dbReference type="FunFam" id="3.40.309.10:FF:000006">
    <property type="entry name" value="Gamma-glutamyl phosphate reductase"/>
    <property type="match status" value="1"/>
</dbReference>
<dbReference type="EC" id="1.2.1.41" evidence="7"/>
<dbReference type="AlphaFoldDB" id="A0A2T0R7Q9"/>